<name>Q75BW0_EREGS</name>
<dbReference type="GeneID" id="4619695"/>
<dbReference type="KEGG" id="ago:AGOS_ACR161C"/>
<gene>
    <name evidence="1" type="ORF">AGOS_ACR161C</name>
</gene>
<reference evidence="1 2" key="1">
    <citation type="journal article" date="2004" name="Science">
        <title>The Ashbya gossypii genome as a tool for mapping the ancient Saccharomyces cerevisiae genome.</title>
        <authorList>
            <person name="Dietrich F.S."/>
            <person name="Voegeli S."/>
            <person name="Brachat S."/>
            <person name="Lerch A."/>
            <person name="Gates K."/>
            <person name="Steiner S."/>
            <person name="Mohr C."/>
            <person name="Pohlmann R."/>
            <person name="Luedi P."/>
            <person name="Choi S."/>
            <person name="Wing R.A."/>
            <person name="Flavier A."/>
            <person name="Gaffney T.D."/>
            <person name="Philippsen P."/>
        </authorList>
    </citation>
    <scope>NUCLEOTIDE SEQUENCE [LARGE SCALE GENOMIC DNA]</scope>
    <source>
        <strain evidence="2">ATCC 10895 / CBS 109.51 / FGSC 9923 / NRRL Y-1056</strain>
    </source>
</reference>
<protein>
    <submittedName>
        <fullName evidence="1">ACR161Cp</fullName>
    </submittedName>
</protein>
<accession>Q75BW0</accession>
<evidence type="ECO:0000313" key="1">
    <source>
        <dbReference type="EMBL" id="AAS51387.1"/>
    </source>
</evidence>
<dbReference type="EMBL" id="AE016816">
    <property type="protein sequence ID" value="AAS51387.1"/>
    <property type="molecule type" value="Genomic_DNA"/>
</dbReference>
<evidence type="ECO:0000313" key="2">
    <source>
        <dbReference type="Proteomes" id="UP000000591"/>
    </source>
</evidence>
<dbReference type="InParanoid" id="Q75BW0"/>
<dbReference type="RefSeq" id="NP_983563.1">
    <property type="nucleotide sequence ID" value="NM_208916.1"/>
</dbReference>
<dbReference type="AlphaFoldDB" id="Q75BW0"/>
<sequence>MMYFSYNEVAIPLFSTFFGGFRRSRPSNDTLRSKREADGREAGYAKLQDIQEDDIPLMPSPVGLDSARTLYLPKNDHEEPQKLFQECRSSYSWDSTLSIASTDMLDDEPPAARAAAYNDAHYLFDSRNGNPYSSGSNTADGADFRSPSFFNNCESFSAAYSVVDD</sequence>
<keyword evidence="2" id="KW-1185">Reference proteome</keyword>
<dbReference type="HOGENOM" id="CLU_1610350_0_0_1"/>
<dbReference type="Proteomes" id="UP000000591">
    <property type="component" value="Chromosome III"/>
</dbReference>
<dbReference type="OrthoDB" id="10342539at2759"/>
<reference evidence="2" key="2">
    <citation type="journal article" date="2013" name="G3 (Bethesda)">
        <title>Genomes of Ashbya fungi isolated from insects reveal four mating-type loci, numerous translocations, lack of transposons, and distinct gene duplications.</title>
        <authorList>
            <person name="Dietrich F.S."/>
            <person name="Voegeli S."/>
            <person name="Kuo S."/>
            <person name="Philippsen P."/>
        </authorList>
    </citation>
    <scope>GENOME REANNOTATION</scope>
    <source>
        <strain evidence="2">ATCC 10895 / CBS 109.51 / FGSC 9923 / NRRL Y-1056</strain>
    </source>
</reference>
<organism evidence="1 2">
    <name type="scientific">Eremothecium gossypii (strain ATCC 10895 / CBS 109.51 / FGSC 9923 / NRRL Y-1056)</name>
    <name type="common">Yeast</name>
    <name type="synonym">Ashbya gossypii</name>
    <dbReference type="NCBI Taxonomy" id="284811"/>
    <lineage>
        <taxon>Eukaryota</taxon>
        <taxon>Fungi</taxon>
        <taxon>Dikarya</taxon>
        <taxon>Ascomycota</taxon>
        <taxon>Saccharomycotina</taxon>
        <taxon>Saccharomycetes</taxon>
        <taxon>Saccharomycetales</taxon>
        <taxon>Saccharomycetaceae</taxon>
        <taxon>Eremothecium</taxon>
    </lineage>
</organism>
<proteinExistence type="predicted"/>